<evidence type="ECO:0000256" key="4">
    <source>
        <dbReference type="ARBA" id="ARBA00022692"/>
    </source>
</evidence>
<keyword evidence="6 13" id="KW-0472">Membrane</keyword>
<feature type="transmembrane region" description="Helical" evidence="13">
    <location>
        <begin position="449"/>
        <end position="482"/>
    </location>
</feature>
<evidence type="ECO:0000256" key="6">
    <source>
        <dbReference type="ARBA" id="ARBA00023136"/>
    </source>
</evidence>
<dbReference type="AlphaFoldDB" id="A0AAN8SJK1"/>
<evidence type="ECO:0000313" key="15">
    <source>
        <dbReference type="Proteomes" id="UP001372834"/>
    </source>
</evidence>
<keyword evidence="2" id="KW-0808">Transferase</keyword>
<evidence type="ECO:0000256" key="3">
    <source>
        <dbReference type="ARBA" id="ARBA00022687"/>
    </source>
</evidence>
<evidence type="ECO:0000256" key="12">
    <source>
        <dbReference type="SAM" id="MobiDB-lite"/>
    </source>
</evidence>
<evidence type="ECO:0000256" key="8">
    <source>
        <dbReference type="ARBA" id="ARBA00038269"/>
    </source>
</evidence>
<name>A0AAN8SJK1_POLSC</name>
<dbReference type="GO" id="GO:0005783">
    <property type="term" value="C:endoplasmic reticulum"/>
    <property type="evidence" value="ECO:0007669"/>
    <property type="project" value="TreeGrafter"/>
</dbReference>
<evidence type="ECO:0000256" key="7">
    <source>
        <dbReference type="ARBA" id="ARBA00023315"/>
    </source>
</evidence>
<keyword evidence="5 13" id="KW-1133">Transmembrane helix</keyword>
<dbReference type="PANTHER" id="PTHR13906">
    <property type="entry name" value="PORCUPINE"/>
    <property type="match status" value="1"/>
</dbReference>
<evidence type="ECO:0000313" key="14">
    <source>
        <dbReference type="EMBL" id="KAK6645200.1"/>
    </source>
</evidence>
<accession>A0AAN8SJK1</accession>
<feature type="transmembrane region" description="Helical" evidence="13">
    <location>
        <begin position="517"/>
        <end position="540"/>
    </location>
</feature>
<evidence type="ECO:0000256" key="9">
    <source>
        <dbReference type="ARBA" id="ARBA00038867"/>
    </source>
</evidence>
<gene>
    <name evidence="14" type="ORF">RUM43_001476</name>
</gene>
<evidence type="ECO:0000256" key="2">
    <source>
        <dbReference type="ARBA" id="ARBA00022679"/>
    </source>
</evidence>
<organism evidence="14 15">
    <name type="scientific">Polyplax serrata</name>
    <name type="common">Common mouse louse</name>
    <dbReference type="NCBI Taxonomy" id="468196"/>
    <lineage>
        <taxon>Eukaryota</taxon>
        <taxon>Metazoa</taxon>
        <taxon>Ecdysozoa</taxon>
        <taxon>Arthropoda</taxon>
        <taxon>Hexapoda</taxon>
        <taxon>Insecta</taxon>
        <taxon>Pterygota</taxon>
        <taxon>Neoptera</taxon>
        <taxon>Paraneoptera</taxon>
        <taxon>Psocodea</taxon>
        <taxon>Troctomorpha</taxon>
        <taxon>Phthiraptera</taxon>
        <taxon>Anoplura</taxon>
        <taxon>Polyplacidae</taxon>
        <taxon>Polyplax</taxon>
    </lineage>
</organism>
<feature type="compositionally biased region" description="Polar residues" evidence="12">
    <location>
        <begin position="132"/>
        <end position="141"/>
    </location>
</feature>
<keyword evidence="7" id="KW-0012">Acyltransferase</keyword>
<dbReference type="GO" id="GO:0016055">
    <property type="term" value="P:Wnt signaling pathway"/>
    <property type="evidence" value="ECO:0007669"/>
    <property type="project" value="UniProtKB-KW"/>
</dbReference>
<dbReference type="GO" id="GO:1990698">
    <property type="term" value="F:palmitoleoyltransferase activity"/>
    <property type="evidence" value="ECO:0007669"/>
    <property type="project" value="UniProtKB-EC"/>
</dbReference>
<reference evidence="14 15" key="1">
    <citation type="submission" date="2023-10" db="EMBL/GenBank/DDBJ databases">
        <title>Genomes of two closely related lineages of the louse Polyplax serrata with different host specificities.</title>
        <authorList>
            <person name="Martinu J."/>
            <person name="Tarabai H."/>
            <person name="Stefka J."/>
            <person name="Hypsa V."/>
        </authorList>
    </citation>
    <scope>NUCLEOTIDE SEQUENCE [LARGE SCALE GENOMIC DNA]</scope>
    <source>
        <strain evidence="14">HR10_N</strain>
    </source>
</reference>
<proteinExistence type="inferred from homology"/>
<evidence type="ECO:0000256" key="5">
    <source>
        <dbReference type="ARBA" id="ARBA00022989"/>
    </source>
</evidence>
<comment type="catalytic activity">
    <reaction evidence="11">
        <text>[Wnt protein]-L-serine + (9Z)-hexadecenoyl-CoA = [Wnt protein]-O-(9Z)-hexadecenoyl-L-serine + CoA</text>
        <dbReference type="Rhea" id="RHEA:45336"/>
        <dbReference type="Rhea" id="RHEA-COMP:11170"/>
        <dbReference type="Rhea" id="RHEA-COMP:11171"/>
        <dbReference type="ChEBI" id="CHEBI:29999"/>
        <dbReference type="ChEBI" id="CHEBI:57287"/>
        <dbReference type="ChEBI" id="CHEBI:61540"/>
        <dbReference type="ChEBI" id="CHEBI:85189"/>
        <dbReference type="EC" id="2.3.1.250"/>
    </reaction>
</comment>
<dbReference type="GO" id="GO:0017147">
    <property type="term" value="F:Wnt-protein binding"/>
    <property type="evidence" value="ECO:0007669"/>
    <property type="project" value="TreeGrafter"/>
</dbReference>
<dbReference type="Proteomes" id="UP001372834">
    <property type="component" value="Unassembled WGS sequence"/>
</dbReference>
<dbReference type="InterPro" id="IPR049941">
    <property type="entry name" value="LPLAT_7/PORCN-like"/>
</dbReference>
<dbReference type="GO" id="GO:0030258">
    <property type="term" value="P:lipid modification"/>
    <property type="evidence" value="ECO:0007669"/>
    <property type="project" value="TreeGrafter"/>
</dbReference>
<keyword evidence="4 13" id="KW-0812">Transmembrane</keyword>
<evidence type="ECO:0000256" key="10">
    <source>
        <dbReference type="ARBA" id="ARBA00040371"/>
    </source>
</evidence>
<feature type="transmembrane region" description="Helical" evidence="13">
    <location>
        <begin position="560"/>
        <end position="580"/>
    </location>
</feature>
<dbReference type="GO" id="GO:0016020">
    <property type="term" value="C:membrane"/>
    <property type="evidence" value="ECO:0007669"/>
    <property type="project" value="UniProtKB-SubCell"/>
</dbReference>
<comment type="similarity">
    <text evidence="8">Belongs to the membrane-bound acyltransferase family. Porcupine subfamily.</text>
</comment>
<dbReference type="GO" id="GO:0061355">
    <property type="term" value="P:Wnt protein secretion"/>
    <property type="evidence" value="ECO:0007669"/>
    <property type="project" value="TreeGrafter"/>
</dbReference>
<dbReference type="Pfam" id="PF03062">
    <property type="entry name" value="MBOAT"/>
    <property type="match status" value="1"/>
</dbReference>
<comment type="caution">
    <text evidence="14">The sequence shown here is derived from an EMBL/GenBank/DDBJ whole genome shotgun (WGS) entry which is preliminary data.</text>
</comment>
<feature type="region of interest" description="Disordered" evidence="12">
    <location>
        <begin position="130"/>
        <end position="152"/>
    </location>
</feature>
<evidence type="ECO:0000256" key="1">
    <source>
        <dbReference type="ARBA" id="ARBA00004141"/>
    </source>
</evidence>
<dbReference type="PANTHER" id="PTHR13906:SF12">
    <property type="entry name" value="PROTEIN-SERINE O-PALMITOLEOYLTRANSFERASE PORCUPINE"/>
    <property type="match status" value="1"/>
</dbReference>
<evidence type="ECO:0000256" key="13">
    <source>
        <dbReference type="SAM" id="Phobius"/>
    </source>
</evidence>
<dbReference type="InterPro" id="IPR004299">
    <property type="entry name" value="MBOAT_fam"/>
</dbReference>
<sequence length="581" mass="66510">MGKTEELDYNCRMKLSEENAKTSTEISLAYSPQRQVMYDKLPYPKLPVVRMSKNYTPGTIYTPSEGLKTTYNLTYGVPLAEQNLNSLPSKLLKQHREYSKLGKSGVDIKFGATEYNTEYLMKKLPLPKSGGSVEQQTSCPMVTTGRDEREPLPLTQNYSKHLDIYLSTSRLAHRPFTLQEQKTIAMKDIVTSQETMDIPKTRLRINTRVLIAQGRGFGCKFPAFPGQDLDNRDKNMIDKALFHTEAKLRYVPQGMPRIPNFGCESETKASYTRPEGYAVPKTFAKFTEYPQIIGRPTAKQTLSPPGMYVTEIVMDYEYDLDYTDGQDEHGSTYYYGEYDENSMTLDQVYHNCLKPTISQAIETISHVLVCCLFYRDALSFRTSHYFISYLSEVTLLLSGHSTSMFTGVTKPAFVEFPRSLVNVVIYWNIPMHNWLKTYIFNTSKRFGNFIALLATYAASSLLHGISFQLSAVLLSLGVYSYVEFMLRKRLSTVFNACVLAKSCKADCIHKFKKFHPLVFLCNSILLLLTIFHLAYLGVVFDSSLEEETGYNWQHSLSKWASLDYLSHYVVFLTYIMYFIIK</sequence>
<evidence type="ECO:0000256" key="11">
    <source>
        <dbReference type="ARBA" id="ARBA00047978"/>
    </source>
</evidence>
<protein>
    <recommendedName>
        <fullName evidence="10">Protein-serine O-palmitoleoyltransferase porcupine</fullName>
        <ecNumber evidence="9">2.3.1.250</ecNumber>
    </recommendedName>
</protein>
<keyword evidence="3" id="KW-0879">Wnt signaling pathway</keyword>
<dbReference type="EC" id="2.3.1.250" evidence="9"/>
<dbReference type="EMBL" id="JAWJWE010000001">
    <property type="protein sequence ID" value="KAK6645200.1"/>
    <property type="molecule type" value="Genomic_DNA"/>
</dbReference>
<comment type="subcellular location">
    <subcellularLocation>
        <location evidence="1">Membrane</location>
        <topology evidence="1">Multi-pass membrane protein</topology>
    </subcellularLocation>
</comment>